<feature type="compositionally biased region" description="Basic and acidic residues" evidence="13">
    <location>
        <begin position="134"/>
        <end position="145"/>
    </location>
</feature>
<evidence type="ECO:0000256" key="7">
    <source>
        <dbReference type="ARBA" id="ARBA00022927"/>
    </source>
</evidence>
<evidence type="ECO:0000256" key="9">
    <source>
        <dbReference type="ARBA" id="ARBA00023128"/>
    </source>
</evidence>
<dbReference type="STRING" id="914234.M2QYL5"/>
<evidence type="ECO:0000256" key="4">
    <source>
        <dbReference type="ARBA" id="ARBA00020721"/>
    </source>
</evidence>
<dbReference type="InterPro" id="IPR005341">
    <property type="entry name" value="Tim16"/>
</dbReference>
<dbReference type="PANTHER" id="PTHR12388:SF0">
    <property type="entry name" value="MITOCHONDRIAL IMPORT INNER MEMBRANE TRANSLOCASE SUBUNIT TIM16"/>
    <property type="match status" value="1"/>
</dbReference>
<evidence type="ECO:0000256" key="11">
    <source>
        <dbReference type="ARBA" id="ARBA00030422"/>
    </source>
</evidence>
<dbReference type="PANTHER" id="PTHR12388">
    <property type="entry name" value="MITOCHONDRIA ASSOCIATED GRANULOCYTE MACROPHAGE CSF SIGNALING MOLECULE"/>
    <property type="match status" value="1"/>
</dbReference>
<dbReference type="Pfam" id="PF03656">
    <property type="entry name" value="Pam16"/>
    <property type="match status" value="1"/>
</dbReference>
<dbReference type="Gene3D" id="1.10.287.110">
    <property type="entry name" value="DnaJ domain"/>
    <property type="match status" value="1"/>
</dbReference>
<evidence type="ECO:0000256" key="1">
    <source>
        <dbReference type="ARBA" id="ARBA00004637"/>
    </source>
</evidence>
<dbReference type="GO" id="GO:0030150">
    <property type="term" value="P:protein import into mitochondrial matrix"/>
    <property type="evidence" value="ECO:0007669"/>
    <property type="project" value="InterPro"/>
</dbReference>
<dbReference type="Proteomes" id="UP000016930">
    <property type="component" value="Unassembled WGS sequence"/>
</dbReference>
<feature type="compositionally biased region" description="Low complexity" evidence="13">
    <location>
        <begin position="108"/>
        <end position="117"/>
    </location>
</feature>
<name>M2QYL5_CERS8</name>
<keyword evidence="7" id="KW-0653">Protein transport</keyword>
<proteinExistence type="inferred from homology"/>
<evidence type="ECO:0000256" key="6">
    <source>
        <dbReference type="ARBA" id="ARBA00022792"/>
    </source>
</evidence>
<organism evidence="14 15">
    <name type="scientific">Ceriporiopsis subvermispora (strain B)</name>
    <name type="common">White-rot fungus</name>
    <name type="synonym">Gelatoporia subvermispora</name>
    <dbReference type="NCBI Taxonomy" id="914234"/>
    <lineage>
        <taxon>Eukaryota</taxon>
        <taxon>Fungi</taxon>
        <taxon>Dikarya</taxon>
        <taxon>Basidiomycota</taxon>
        <taxon>Agaricomycotina</taxon>
        <taxon>Agaricomycetes</taxon>
        <taxon>Polyporales</taxon>
        <taxon>Gelatoporiaceae</taxon>
        <taxon>Gelatoporia</taxon>
    </lineage>
</organism>
<feature type="region of interest" description="Disordered" evidence="13">
    <location>
        <begin position="93"/>
        <end position="174"/>
    </location>
</feature>
<dbReference type="OrthoDB" id="10262892at2759"/>
<gene>
    <name evidence="14" type="ORF">CERSUDRAFT_94256</name>
</gene>
<protein>
    <recommendedName>
        <fullName evidence="4">Mitochondrial import inner membrane translocase subunit TIM16</fullName>
    </recommendedName>
    <alternativeName>
        <fullName evidence="3">Mitochondrial import inner membrane translocase subunit tim16</fullName>
    </alternativeName>
    <alternativeName>
        <fullName evidence="11 12">Presequence translocated-associated motor subunit PAM16</fullName>
    </alternativeName>
</protein>
<dbReference type="EMBL" id="KB445796">
    <property type="protein sequence ID" value="EMD37250.1"/>
    <property type="molecule type" value="Genomic_DNA"/>
</dbReference>
<evidence type="ECO:0000256" key="13">
    <source>
        <dbReference type="SAM" id="MobiDB-lite"/>
    </source>
</evidence>
<comment type="similarity">
    <text evidence="2">Belongs to the TIM16/PAM16 family.</text>
</comment>
<keyword evidence="5" id="KW-0813">Transport</keyword>
<dbReference type="HOGENOM" id="CLU_101461_1_0_1"/>
<reference evidence="14 15" key="1">
    <citation type="journal article" date="2012" name="Proc. Natl. Acad. Sci. U.S.A.">
        <title>Comparative genomics of Ceriporiopsis subvermispora and Phanerochaete chrysosporium provide insight into selective ligninolysis.</title>
        <authorList>
            <person name="Fernandez-Fueyo E."/>
            <person name="Ruiz-Duenas F.J."/>
            <person name="Ferreira P."/>
            <person name="Floudas D."/>
            <person name="Hibbett D.S."/>
            <person name="Canessa P."/>
            <person name="Larrondo L.F."/>
            <person name="James T.Y."/>
            <person name="Seelenfreund D."/>
            <person name="Lobos S."/>
            <person name="Polanco R."/>
            <person name="Tello M."/>
            <person name="Honda Y."/>
            <person name="Watanabe T."/>
            <person name="Watanabe T."/>
            <person name="Ryu J.S."/>
            <person name="Kubicek C.P."/>
            <person name="Schmoll M."/>
            <person name="Gaskell J."/>
            <person name="Hammel K.E."/>
            <person name="St John F.J."/>
            <person name="Vanden Wymelenberg A."/>
            <person name="Sabat G."/>
            <person name="Splinter BonDurant S."/>
            <person name="Syed K."/>
            <person name="Yadav J.S."/>
            <person name="Doddapaneni H."/>
            <person name="Subramanian V."/>
            <person name="Lavin J.L."/>
            <person name="Oguiza J.A."/>
            <person name="Perez G."/>
            <person name="Pisabarro A.G."/>
            <person name="Ramirez L."/>
            <person name="Santoyo F."/>
            <person name="Master E."/>
            <person name="Coutinho P.M."/>
            <person name="Henrissat B."/>
            <person name="Lombard V."/>
            <person name="Magnuson J.K."/>
            <person name="Kuees U."/>
            <person name="Hori C."/>
            <person name="Igarashi K."/>
            <person name="Samejima M."/>
            <person name="Held B.W."/>
            <person name="Barry K.W."/>
            <person name="LaButti K.M."/>
            <person name="Lapidus A."/>
            <person name="Lindquist E.A."/>
            <person name="Lucas S.M."/>
            <person name="Riley R."/>
            <person name="Salamov A.A."/>
            <person name="Hoffmeister D."/>
            <person name="Schwenk D."/>
            <person name="Hadar Y."/>
            <person name="Yarden O."/>
            <person name="de Vries R.P."/>
            <person name="Wiebenga A."/>
            <person name="Stenlid J."/>
            <person name="Eastwood D."/>
            <person name="Grigoriev I.V."/>
            <person name="Berka R.M."/>
            <person name="Blanchette R.A."/>
            <person name="Kersten P."/>
            <person name="Martinez A.T."/>
            <person name="Vicuna R."/>
            <person name="Cullen D."/>
        </authorList>
    </citation>
    <scope>NUCLEOTIDE SEQUENCE [LARGE SCALE GENOMIC DNA]</scope>
    <source>
        <strain evidence="14 15">B</strain>
    </source>
</reference>
<accession>M2QYL5</accession>
<comment type="subcellular location">
    <subcellularLocation>
        <location evidence="1">Mitochondrion inner membrane</location>
        <topology evidence="1">Peripheral membrane protein</topology>
    </subcellularLocation>
</comment>
<keyword evidence="15" id="KW-1185">Reference proteome</keyword>
<evidence type="ECO:0000313" key="15">
    <source>
        <dbReference type="Proteomes" id="UP000016930"/>
    </source>
</evidence>
<dbReference type="InterPro" id="IPR036869">
    <property type="entry name" value="J_dom_sf"/>
</dbReference>
<dbReference type="AlphaFoldDB" id="M2QYL5"/>
<keyword evidence="9" id="KW-0496">Mitochondrion</keyword>
<evidence type="ECO:0000313" key="14">
    <source>
        <dbReference type="EMBL" id="EMD37250.1"/>
    </source>
</evidence>
<evidence type="ECO:0000256" key="2">
    <source>
        <dbReference type="ARBA" id="ARBA00008817"/>
    </source>
</evidence>
<evidence type="ECO:0000256" key="8">
    <source>
        <dbReference type="ARBA" id="ARBA00023010"/>
    </source>
</evidence>
<evidence type="ECO:0000256" key="3">
    <source>
        <dbReference type="ARBA" id="ARBA00013571"/>
    </source>
</evidence>
<evidence type="ECO:0000256" key="5">
    <source>
        <dbReference type="ARBA" id="ARBA00022448"/>
    </source>
</evidence>
<evidence type="ECO:0000256" key="10">
    <source>
        <dbReference type="ARBA" id="ARBA00023136"/>
    </source>
</evidence>
<keyword evidence="10" id="KW-0472">Membrane</keyword>
<evidence type="ECO:0000256" key="12">
    <source>
        <dbReference type="ARBA" id="ARBA00031407"/>
    </source>
</evidence>
<feature type="compositionally biased region" description="Pro residues" evidence="13">
    <location>
        <begin position="156"/>
        <end position="168"/>
    </location>
</feature>
<keyword evidence="8" id="KW-0811">Translocation</keyword>
<dbReference type="GO" id="GO:0005744">
    <property type="term" value="C:TIM23 mitochondrial import inner membrane translocase complex"/>
    <property type="evidence" value="ECO:0007669"/>
    <property type="project" value="InterPro"/>
</dbReference>
<keyword evidence="6" id="KW-0999">Mitochondrion inner membrane</keyword>
<sequence length="174" mass="18158">MVSFSSPKVIVQIAIAGAQILGRAFAAAGRQAIQNAKSTPANAIGSDVAGVSNATSGSLTDKLTREHRMTLDEARLILNLKKEDSAERILEHYQHLFKANSPPPAPAKPAAAPKGGRQPPPLAHSHYLQSKVVRARERLEAEAKAGEQPAAEASPTTPPPPSSAPPPETGGKSN</sequence>